<comment type="similarity">
    <text evidence="3 9">Belongs to the lyase 1 family. Adenylosuccinate lyase subfamily.</text>
</comment>
<dbReference type="PRINTS" id="PR00149">
    <property type="entry name" value="FUMRATELYASE"/>
</dbReference>
<dbReference type="FunCoup" id="A0A2R5GPE3">
    <property type="interactions" value="337"/>
</dbReference>
<evidence type="ECO:0000313" key="12">
    <source>
        <dbReference type="EMBL" id="GBG32740.1"/>
    </source>
</evidence>
<keyword evidence="6 9" id="KW-0658">Purine biosynthesis</keyword>
<dbReference type="Gene3D" id="1.20.200.10">
    <property type="entry name" value="Fumarase/aspartase (Central domain)"/>
    <property type="match status" value="1"/>
</dbReference>
<dbReference type="Proteomes" id="UP000241890">
    <property type="component" value="Unassembled WGS sequence"/>
</dbReference>
<evidence type="ECO:0000313" key="13">
    <source>
        <dbReference type="Proteomes" id="UP000241890"/>
    </source>
</evidence>
<dbReference type="InterPro" id="IPR008948">
    <property type="entry name" value="L-Aspartase-like"/>
</dbReference>
<dbReference type="Pfam" id="PF08328">
    <property type="entry name" value="ASL_C"/>
    <property type="match status" value="1"/>
</dbReference>
<dbReference type="Pfam" id="PF00206">
    <property type="entry name" value="Lyase_1"/>
    <property type="match status" value="1"/>
</dbReference>
<dbReference type="NCBIfam" id="NF006764">
    <property type="entry name" value="PRK09285.1"/>
    <property type="match status" value="1"/>
</dbReference>
<dbReference type="InterPro" id="IPR013539">
    <property type="entry name" value="PurB_C"/>
</dbReference>
<dbReference type="InterPro" id="IPR000362">
    <property type="entry name" value="Fumarate_lyase_fam"/>
</dbReference>
<dbReference type="InterPro" id="IPR024083">
    <property type="entry name" value="Fumarase/histidase_N"/>
</dbReference>
<dbReference type="GO" id="GO:0004018">
    <property type="term" value="F:N6-(1,2-dicarboxyethyl)AMP AMP-lyase (fumarate-forming) activity"/>
    <property type="evidence" value="ECO:0007669"/>
    <property type="project" value="InterPro"/>
</dbReference>
<dbReference type="GO" id="GO:0044208">
    <property type="term" value="P:'de novo' AMP biosynthetic process"/>
    <property type="evidence" value="ECO:0007669"/>
    <property type="project" value="UniProtKB-UniPathway"/>
</dbReference>
<comment type="pathway">
    <text evidence="2 9">Purine metabolism; AMP biosynthesis via de novo pathway; AMP from IMP: step 2/2.</text>
</comment>
<dbReference type="EC" id="4.3.2.2" evidence="4 9"/>
<evidence type="ECO:0000259" key="10">
    <source>
        <dbReference type="Pfam" id="PF00206"/>
    </source>
</evidence>
<dbReference type="GO" id="GO:0006189">
    <property type="term" value="P:'de novo' IMP biosynthetic process"/>
    <property type="evidence" value="ECO:0007669"/>
    <property type="project" value="UniProtKB-UniPathway"/>
</dbReference>
<dbReference type="InterPro" id="IPR020557">
    <property type="entry name" value="Fumarate_lyase_CS"/>
</dbReference>
<keyword evidence="13" id="KW-1185">Reference proteome</keyword>
<accession>A0A2R5GPE3</accession>
<evidence type="ECO:0000259" key="11">
    <source>
        <dbReference type="Pfam" id="PF08328"/>
    </source>
</evidence>
<feature type="domain" description="Fumarate lyase N-terminal" evidence="10">
    <location>
        <begin position="55"/>
        <end position="355"/>
    </location>
</feature>
<feature type="domain" description="Adenylosuccinate lyase PurB C-terminal" evidence="11">
    <location>
        <begin position="374"/>
        <end position="488"/>
    </location>
</feature>
<evidence type="ECO:0000256" key="5">
    <source>
        <dbReference type="ARBA" id="ARBA00017058"/>
    </source>
</evidence>
<name>A0A2R5GPE3_9STRA</name>
<evidence type="ECO:0000256" key="6">
    <source>
        <dbReference type="ARBA" id="ARBA00022755"/>
    </source>
</evidence>
<keyword evidence="7 9" id="KW-0456">Lyase</keyword>
<comment type="pathway">
    <text evidence="1 9">Purine metabolism; IMP biosynthesis via de novo pathway; 5-amino-1-(5-phospho-D-ribosyl)imidazole-4-carboxamide from 5-amino-1-(5-phospho-D-ribosyl)imidazole-4-carboxylate: step 2/2.</text>
</comment>
<evidence type="ECO:0000256" key="2">
    <source>
        <dbReference type="ARBA" id="ARBA00004734"/>
    </source>
</evidence>
<dbReference type="Gene3D" id="1.10.275.10">
    <property type="entry name" value="Fumarase/aspartase (N-terminal domain)"/>
    <property type="match status" value="1"/>
</dbReference>
<dbReference type="NCBIfam" id="TIGR00928">
    <property type="entry name" value="purB"/>
    <property type="match status" value="1"/>
</dbReference>
<dbReference type="PANTHER" id="PTHR43411:SF1">
    <property type="entry name" value="ADENYLOSUCCINATE LYASE"/>
    <property type="match status" value="1"/>
</dbReference>
<evidence type="ECO:0000256" key="7">
    <source>
        <dbReference type="ARBA" id="ARBA00023239"/>
    </source>
</evidence>
<gene>
    <name evidence="12" type="ORF">FCC1311_089652</name>
</gene>
<dbReference type="EMBL" id="BEYU01000129">
    <property type="protein sequence ID" value="GBG32740.1"/>
    <property type="molecule type" value="Genomic_DNA"/>
</dbReference>
<dbReference type="GO" id="GO:0070626">
    <property type="term" value="F:(S)-2-(5-amino-1-(5-phospho-D-ribosyl)imidazole-4-carboxamido) succinate lyase (fumarate-forming) activity"/>
    <property type="evidence" value="ECO:0007669"/>
    <property type="project" value="RHEA"/>
</dbReference>
<comment type="catalytic activity">
    <reaction evidence="9">
        <text>N(6)-(1,2-dicarboxyethyl)-AMP = fumarate + AMP</text>
        <dbReference type="Rhea" id="RHEA:16853"/>
        <dbReference type="ChEBI" id="CHEBI:29806"/>
        <dbReference type="ChEBI" id="CHEBI:57567"/>
        <dbReference type="ChEBI" id="CHEBI:456215"/>
        <dbReference type="EC" id="4.3.2.2"/>
    </reaction>
</comment>
<evidence type="ECO:0000256" key="9">
    <source>
        <dbReference type="RuleBase" id="RU361172"/>
    </source>
</evidence>
<evidence type="ECO:0000256" key="8">
    <source>
        <dbReference type="ARBA" id="ARBA00030717"/>
    </source>
</evidence>
<dbReference type="InParanoid" id="A0A2R5GPE3"/>
<dbReference type="UniPathway" id="UPA00074">
    <property type="reaction ID" value="UER00132"/>
</dbReference>
<sequence length="512" mass="56656">MLARIGTRSAAAVAATGGRGGWSAGVRAAGLHGSSARQAGPLELSELTAITPIDGRYARQVRELREIFSEYALIRNRVRVEVEWLRVLAETPELHEVQDLSAESVHFMQRIVDEFSVEDAKRVKEIERTTNHDVKAVEYFVKEQCAKGPAELAARAEFVHFACTSEDVNNLSYALMLQHARTDVLLPTMTSLIETLMVEADRAAGVSMLARTHGQPATPTTLGKELANFAYRLSRQRAQLEQCELLGKMNGAVGNYAAHMVAAPAVNWPSVTRTFIEDRLGLIFNPYTTQIEPHDFVAEMCDVVSRFNTVSLDMNRDMWSYISLGYFRQKVVDGEVGSSTMPHKINPIQFENAEGNLGLANATFAHLGTKLPVSRFQRDLSDSTVMRALGVAFSHSIIAYKASLGGLSRLEANPDRMLEELDGNWEVLAEPVQTLMRRLGKEAPYEQLKALTRGKRVNEEGMRAFIQGLDIPDEEKELLLSLKPATYTGNSADLARRDTLEGHIAAISGLRK</sequence>
<dbReference type="SUPFAM" id="SSF48557">
    <property type="entry name" value="L-aspartase-like"/>
    <property type="match status" value="1"/>
</dbReference>
<reference evidence="12 13" key="1">
    <citation type="submission" date="2017-12" db="EMBL/GenBank/DDBJ databases">
        <title>Sequencing, de novo assembly and annotation of complete genome of a new Thraustochytrid species, strain FCC1311.</title>
        <authorList>
            <person name="Sedici K."/>
            <person name="Godart F."/>
            <person name="Aiese Cigliano R."/>
            <person name="Sanseverino W."/>
            <person name="Barakat M."/>
            <person name="Ortet P."/>
            <person name="Marechal E."/>
            <person name="Cagnac O."/>
            <person name="Amato A."/>
        </authorList>
    </citation>
    <scope>NUCLEOTIDE SEQUENCE [LARGE SCALE GENOMIC DNA]</scope>
</reference>
<dbReference type="InterPro" id="IPR047136">
    <property type="entry name" value="PurB_bact"/>
</dbReference>
<dbReference type="InterPro" id="IPR004769">
    <property type="entry name" value="Pur_lyase"/>
</dbReference>
<dbReference type="UniPathway" id="UPA00075">
    <property type="reaction ID" value="UER00336"/>
</dbReference>
<dbReference type="PROSITE" id="PS00163">
    <property type="entry name" value="FUMARATE_LYASES"/>
    <property type="match status" value="1"/>
</dbReference>
<evidence type="ECO:0000256" key="1">
    <source>
        <dbReference type="ARBA" id="ARBA00004706"/>
    </source>
</evidence>
<evidence type="ECO:0000256" key="4">
    <source>
        <dbReference type="ARBA" id="ARBA00012339"/>
    </source>
</evidence>
<dbReference type="PANTHER" id="PTHR43411">
    <property type="entry name" value="ADENYLOSUCCINATE LYASE"/>
    <property type="match status" value="1"/>
</dbReference>
<dbReference type="Gene3D" id="1.10.40.30">
    <property type="entry name" value="Fumarase/aspartase (C-terminal domain)"/>
    <property type="match status" value="1"/>
</dbReference>
<evidence type="ECO:0000256" key="3">
    <source>
        <dbReference type="ARBA" id="ARBA00008273"/>
    </source>
</evidence>
<dbReference type="CDD" id="cd01598">
    <property type="entry name" value="PurB"/>
    <property type="match status" value="1"/>
</dbReference>
<proteinExistence type="inferred from homology"/>
<organism evidence="12 13">
    <name type="scientific">Hondaea fermentalgiana</name>
    <dbReference type="NCBI Taxonomy" id="2315210"/>
    <lineage>
        <taxon>Eukaryota</taxon>
        <taxon>Sar</taxon>
        <taxon>Stramenopiles</taxon>
        <taxon>Bigyra</taxon>
        <taxon>Labyrinthulomycetes</taxon>
        <taxon>Thraustochytrida</taxon>
        <taxon>Thraustochytriidae</taxon>
        <taxon>Hondaea</taxon>
    </lineage>
</organism>
<dbReference type="InterPro" id="IPR022761">
    <property type="entry name" value="Fumarate_lyase_N"/>
</dbReference>
<dbReference type="AlphaFoldDB" id="A0A2R5GPE3"/>
<comment type="caution">
    <text evidence="12">The sequence shown here is derived from an EMBL/GenBank/DDBJ whole genome shotgun (WGS) entry which is preliminary data.</text>
</comment>
<comment type="catalytic activity">
    <reaction evidence="9">
        <text>(2S)-2-[5-amino-1-(5-phospho-beta-D-ribosyl)imidazole-4-carboxamido]succinate = 5-amino-1-(5-phospho-beta-D-ribosyl)imidazole-4-carboxamide + fumarate</text>
        <dbReference type="Rhea" id="RHEA:23920"/>
        <dbReference type="ChEBI" id="CHEBI:29806"/>
        <dbReference type="ChEBI" id="CHEBI:58443"/>
        <dbReference type="ChEBI" id="CHEBI:58475"/>
        <dbReference type="EC" id="4.3.2.2"/>
    </reaction>
</comment>
<protein>
    <recommendedName>
        <fullName evidence="5 9">Adenylosuccinate lyase</fullName>
        <shortName evidence="9">ASL</shortName>
        <ecNumber evidence="4 9">4.3.2.2</ecNumber>
    </recommendedName>
    <alternativeName>
        <fullName evidence="8 9">Adenylosuccinase</fullName>
    </alternativeName>
</protein>
<dbReference type="OrthoDB" id="406045at2759"/>